<comment type="caution">
    <text evidence="1">The sequence shown here is derived from an EMBL/GenBank/DDBJ whole genome shotgun (WGS) entry which is preliminary data.</text>
</comment>
<dbReference type="Proteomes" id="UP001469553">
    <property type="component" value="Unassembled WGS sequence"/>
</dbReference>
<organism evidence="1 2">
    <name type="scientific">Ameca splendens</name>
    <dbReference type="NCBI Taxonomy" id="208324"/>
    <lineage>
        <taxon>Eukaryota</taxon>
        <taxon>Metazoa</taxon>
        <taxon>Chordata</taxon>
        <taxon>Craniata</taxon>
        <taxon>Vertebrata</taxon>
        <taxon>Euteleostomi</taxon>
        <taxon>Actinopterygii</taxon>
        <taxon>Neopterygii</taxon>
        <taxon>Teleostei</taxon>
        <taxon>Neoteleostei</taxon>
        <taxon>Acanthomorphata</taxon>
        <taxon>Ovalentaria</taxon>
        <taxon>Atherinomorphae</taxon>
        <taxon>Cyprinodontiformes</taxon>
        <taxon>Goodeidae</taxon>
        <taxon>Ameca</taxon>
    </lineage>
</organism>
<accession>A0ABV1A2K7</accession>
<proteinExistence type="predicted"/>
<sequence length="100" mass="11395">MFDIYWVSERMARDPTWGPVQANDGRRAYIPEAGQRDHHIPAVWADRLEDRVALRVKATVGDGPTSYHTLATYQPLTSKFRTAYVGVAHDVMLRRLKKAA</sequence>
<gene>
    <name evidence="1" type="ORF">AMECASPLE_029563</name>
</gene>
<evidence type="ECO:0000313" key="1">
    <source>
        <dbReference type="EMBL" id="MEQ2312302.1"/>
    </source>
</evidence>
<keyword evidence="2" id="KW-1185">Reference proteome</keyword>
<dbReference type="EMBL" id="JAHRIP010078634">
    <property type="protein sequence ID" value="MEQ2312302.1"/>
    <property type="molecule type" value="Genomic_DNA"/>
</dbReference>
<evidence type="ECO:0000313" key="2">
    <source>
        <dbReference type="Proteomes" id="UP001469553"/>
    </source>
</evidence>
<reference evidence="1 2" key="1">
    <citation type="submission" date="2021-06" db="EMBL/GenBank/DDBJ databases">
        <authorList>
            <person name="Palmer J.M."/>
        </authorList>
    </citation>
    <scope>NUCLEOTIDE SEQUENCE [LARGE SCALE GENOMIC DNA]</scope>
    <source>
        <strain evidence="1 2">AS_MEX2019</strain>
        <tissue evidence="1">Muscle</tissue>
    </source>
</reference>
<protein>
    <submittedName>
        <fullName evidence="1">Uncharacterized protein</fullName>
    </submittedName>
</protein>
<name>A0ABV1A2K7_9TELE</name>